<organism evidence="1 2">
    <name type="scientific">Hyphomonas oceanitis SCH89</name>
    <dbReference type="NCBI Taxonomy" id="1280953"/>
    <lineage>
        <taxon>Bacteria</taxon>
        <taxon>Pseudomonadati</taxon>
        <taxon>Pseudomonadota</taxon>
        <taxon>Alphaproteobacteria</taxon>
        <taxon>Hyphomonadales</taxon>
        <taxon>Hyphomonadaceae</taxon>
        <taxon>Hyphomonas</taxon>
    </lineage>
</organism>
<proteinExistence type="predicted"/>
<dbReference type="SUPFAM" id="SSF48452">
    <property type="entry name" value="TPR-like"/>
    <property type="match status" value="1"/>
</dbReference>
<protein>
    <submittedName>
        <fullName evidence="1">Uncharacterized protein</fullName>
    </submittedName>
</protein>
<dbReference type="Proteomes" id="UP000024942">
    <property type="component" value="Unassembled WGS sequence"/>
</dbReference>
<dbReference type="GO" id="GO:0045892">
    <property type="term" value="P:negative regulation of DNA-templated transcription"/>
    <property type="evidence" value="ECO:0007669"/>
    <property type="project" value="InterPro"/>
</dbReference>
<dbReference type="eggNOG" id="COG0457">
    <property type="taxonomic scope" value="Bacteria"/>
</dbReference>
<dbReference type="InterPro" id="IPR019734">
    <property type="entry name" value="TPR_rpt"/>
</dbReference>
<dbReference type="PANTHER" id="PTHR44749">
    <property type="entry name" value="SUPPRESSOR OF RPS4-RLD 1"/>
    <property type="match status" value="1"/>
</dbReference>
<dbReference type="PATRIC" id="fig|1280953.3.peg.1307"/>
<accession>A0A059G8T1</accession>
<comment type="caution">
    <text evidence="1">The sequence shown here is derived from an EMBL/GenBank/DDBJ whole genome shotgun (WGS) entry which is preliminary data.</text>
</comment>
<dbReference type="PANTHER" id="PTHR44749:SF1">
    <property type="entry name" value="TETRATRICOPEPTIDE-LIKE HELICAL DOMAIN-CONTAINING PROTEIN"/>
    <property type="match status" value="1"/>
</dbReference>
<dbReference type="STRING" id="1280953.HOC_06463"/>
<dbReference type="OrthoDB" id="8480494at2"/>
<keyword evidence="2" id="KW-1185">Reference proteome</keyword>
<dbReference type="SMART" id="SM00028">
    <property type="entry name" value="TPR"/>
    <property type="match status" value="3"/>
</dbReference>
<name>A0A059G8T1_9PROT</name>
<dbReference type="InterPro" id="IPR044650">
    <property type="entry name" value="SRFR1-like"/>
</dbReference>
<dbReference type="AlphaFoldDB" id="A0A059G8T1"/>
<gene>
    <name evidence="1" type="ORF">HOC_06463</name>
</gene>
<dbReference type="InterPro" id="IPR011990">
    <property type="entry name" value="TPR-like_helical_dom_sf"/>
</dbReference>
<dbReference type="RefSeq" id="WP_035536835.1">
    <property type="nucleotide sequence ID" value="NZ_ARYL01000007.1"/>
</dbReference>
<evidence type="ECO:0000313" key="2">
    <source>
        <dbReference type="Proteomes" id="UP000024942"/>
    </source>
</evidence>
<sequence length="224" mass="24019">MSILAATAISIAMLQNVSTDFAQREATRLDACIARIDVDAEEAYEDALAWSFEGNRPGARQCVALALIALGQEAEGAARLEELANATDGGTMEQRALYLTQAGNAWLVAGAPEAAIVTLTNALKIMPDEPDLLVDRASARIMLQKWPEAIKDLDRALEALPGLAAAHQLRAEARLNMNDLQPALADVKAAMAAEPDNIDTLVLRGRIREAIRLADVKIIAPQTE</sequence>
<evidence type="ECO:0000313" key="1">
    <source>
        <dbReference type="EMBL" id="KDA03257.1"/>
    </source>
</evidence>
<dbReference type="EMBL" id="ARYL01000007">
    <property type="protein sequence ID" value="KDA03257.1"/>
    <property type="molecule type" value="Genomic_DNA"/>
</dbReference>
<reference evidence="1 2" key="1">
    <citation type="journal article" date="2014" name="Antonie Van Leeuwenhoek">
        <title>Hyphomonas beringensis sp. nov. and Hyphomonas chukchiensis sp. nov., isolated from surface seawater of the Bering Sea and Chukchi Sea.</title>
        <authorList>
            <person name="Li C."/>
            <person name="Lai Q."/>
            <person name="Li G."/>
            <person name="Dong C."/>
            <person name="Wang J."/>
            <person name="Liao Y."/>
            <person name="Shao Z."/>
        </authorList>
    </citation>
    <scope>NUCLEOTIDE SEQUENCE [LARGE SCALE GENOMIC DNA]</scope>
    <source>
        <strain evidence="1 2">SCH89</strain>
    </source>
</reference>
<dbReference type="Gene3D" id="1.25.40.10">
    <property type="entry name" value="Tetratricopeptide repeat domain"/>
    <property type="match status" value="1"/>
</dbReference>
<dbReference type="Pfam" id="PF14559">
    <property type="entry name" value="TPR_19"/>
    <property type="match status" value="1"/>
</dbReference>